<proteinExistence type="predicted"/>
<name>A0A8H6L1K4_9LECA</name>
<keyword evidence="2" id="KW-1185">Reference proteome</keyword>
<dbReference type="OrthoDB" id="5495764at2759"/>
<gene>
    <name evidence="1" type="ORF">HO173_009707</name>
</gene>
<dbReference type="AlphaFoldDB" id="A0A8H6L1K4"/>
<dbReference type="Proteomes" id="UP000578531">
    <property type="component" value="Unassembled WGS sequence"/>
</dbReference>
<reference evidence="1 2" key="1">
    <citation type="journal article" date="2020" name="Genomics">
        <title>Complete, high-quality genomes from long-read metagenomic sequencing of two wolf lichen thalli reveals enigmatic genome architecture.</title>
        <authorList>
            <person name="McKenzie S.K."/>
            <person name="Walston R.F."/>
            <person name="Allen J.L."/>
        </authorList>
    </citation>
    <scope>NUCLEOTIDE SEQUENCE [LARGE SCALE GENOMIC DNA]</scope>
    <source>
        <strain evidence="1">WasteWater2</strain>
    </source>
</reference>
<organism evidence="1 2">
    <name type="scientific">Letharia columbiana</name>
    <dbReference type="NCBI Taxonomy" id="112416"/>
    <lineage>
        <taxon>Eukaryota</taxon>
        <taxon>Fungi</taxon>
        <taxon>Dikarya</taxon>
        <taxon>Ascomycota</taxon>
        <taxon>Pezizomycotina</taxon>
        <taxon>Lecanoromycetes</taxon>
        <taxon>OSLEUM clade</taxon>
        <taxon>Lecanoromycetidae</taxon>
        <taxon>Lecanorales</taxon>
        <taxon>Lecanorineae</taxon>
        <taxon>Parmeliaceae</taxon>
        <taxon>Letharia</taxon>
    </lineage>
</organism>
<accession>A0A8H6L1K4</accession>
<evidence type="ECO:0000313" key="1">
    <source>
        <dbReference type="EMBL" id="KAF6232113.1"/>
    </source>
</evidence>
<dbReference type="RefSeq" id="XP_037161543.1">
    <property type="nucleotide sequence ID" value="XM_037311596.1"/>
</dbReference>
<dbReference type="GeneID" id="59291357"/>
<protein>
    <submittedName>
        <fullName evidence="1">Uncharacterized protein</fullName>
    </submittedName>
</protein>
<comment type="caution">
    <text evidence="1">The sequence shown here is derived from an EMBL/GenBank/DDBJ whole genome shotgun (WGS) entry which is preliminary data.</text>
</comment>
<sequence length="222" mass="25087">MLNLLGHEMKLWLPQNLLTEIRSDPKILIIVAHEISKMHKFAGLNPSFHIFTTLQAPLIESLNEMSVVPSLGRAVLKIPPTMALRCPRSLSSWPHTPTTVIQDRSNIAKPFSSAAAVYPILPSVESKHESEIPSATVLSKLNIFGLWRDEPETKEADYQLSRHLARRAQEGRRQQGLRVPPKDNDGGTSLLKFLLAKAAWELGHLRSMLSRRRMAPRKKVEW</sequence>
<evidence type="ECO:0000313" key="2">
    <source>
        <dbReference type="Proteomes" id="UP000578531"/>
    </source>
</evidence>
<dbReference type="EMBL" id="JACCJC010000051">
    <property type="protein sequence ID" value="KAF6232113.1"/>
    <property type="molecule type" value="Genomic_DNA"/>
</dbReference>